<evidence type="ECO:0000259" key="2">
    <source>
        <dbReference type="Pfam" id="PF25560"/>
    </source>
</evidence>
<evidence type="ECO:0000313" key="3">
    <source>
        <dbReference type="EMBL" id="CAG8596904.1"/>
    </source>
</evidence>
<comment type="caution">
    <text evidence="3">The sequence shown here is derived from an EMBL/GenBank/DDBJ whole genome shotgun (WGS) entry which is preliminary data.</text>
</comment>
<evidence type="ECO:0000313" key="4">
    <source>
        <dbReference type="Proteomes" id="UP000789759"/>
    </source>
</evidence>
<feature type="region of interest" description="Disordered" evidence="1">
    <location>
        <begin position="1"/>
        <end position="53"/>
    </location>
</feature>
<reference evidence="3" key="1">
    <citation type="submission" date="2021-06" db="EMBL/GenBank/DDBJ databases">
        <authorList>
            <person name="Kallberg Y."/>
            <person name="Tangrot J."/>
            <person name="Rosling A."/>
        </authorList>
    </citation>
    <scope>NUCLEOTIDE SEQUENCE</scope>
    <source>
        <strain evidence="3">FL966</strain>
    </source>
</reference>
<dbReference type="Proteomes" id="UP000789759">
    <property type="component" value="Unassembled WGS sequence"/>
</dbReference>
<protein>
    <submittedName>
        <fullName evidence="3">6522_t:CDS:1</fullName>
    </submittedName>
</protein>
<feature type="domain" description="DUF7932" evidence="2">
    <location>
        <begin position="288"/>
        <end position="402"/>
    </location>
</feature>
<accession>A0A9N9CAU4</accession>
<dbReference type="OrthoDB" id="2436921at2759"/>
<dbReference type="AlphaFoldDB" id="A0A9N9CAU4"/>
<dbReference type="InterPro" id="IPR057692">
    <property type="entry name" value="DUF7932"/>
</dbReference>
<proteinExistence type="predicted"/>
<organism evidence="3 4">
    <name type="scientific">Cetraspora pellucida</name>
    <dbReference type="NCBI Taxonomy" id="1433469"/>
    <lineage>
        <taxon>Eukaryota</taxon>
        <taxon>Fungi</taxon>
        <taxon>Fungi incertae sedis</taxon>
        <taxon>Mucoromycota</taxon>
        <taxon>Glomeromycotina</taxon>
        <taxon>Glomeromycetes</taxon>
        <taxon>Diversisporales</taxon>
        <taxon>Gigasporaceae</taxon>
        <taxon>Cetraspora</taxon>
    </lineage>
</organism>
<sequence>MSYNKIDVSGDNGVNGENGSHGTDGNGHLPFIDKDGQHGGDATEPTQGRDGGEINLRLKLRRGYIEISGSYWNSRYDVKIVNESILSDDYDSIDLKARGGDGGHGGYGGNGGNGGTGYHGTNAVKYLPALDGGRGGEGGDAGAGTSGANGGKGGKITVSTYDTDSELLLMCNLDVDGGKGGKAGKHGRSGRGGSGGFGGIGCQYKELGFNIMQEGLVTYTPRSRQGGHRGFYGNSGWNPYSCYPLYDGNPGGEGDKQYKIINSQTGRVETYYQVFNLMLHDSAIHSSTGVFEPGAQIYVDNLTVHNTSMMPTPRRDIHVTINDSEWICKQNHAKLPHLINPRTSQRVDYYKSFSFFIKDHNVKIPEPPLRKSVKMFLTATTTGTKKTLTNFDTKGHPIKVQYPIEFISISNVNSMVAGQVSKVIWKVKNTSKVDFGVKSRNNRCIRIRLAKVGGKITSRSFLFGLQKGVAVIPPMQTLKTDYIIEIPLLRAGELLELEGTLKLGKAELFEGAEFRLYLELGKITAPSLPKVVHIESFDIRVSTFYRGITADFYPDQQLGFRFSVWDISQMGHFNFMRDISTTEPTTLMKDFNGKTIIILNNEFEFGNRTQKVKALQNFVLKNELLQAINKNDNRFYVVDPNNVKNDCAIALEEFLKVPFDTLKQDKLQFKHTGHEQTRKLKRLIKYCPNTEFHIIHQSSDEEKKDCYITVVPCHTTTKRRIILASVSDAHSDPEEFISKPINFKGVIASLGINNQFLLLKKVLTSKLTAEMTEILEVLKLQIIYDVAVELSTICDGIGYNSSLGDSQVLEMMENLRCLVLKVESLSKRYNESNTMFPVKHDTHLGKWMMDILSRLYAFIKCLRAGIHQSVLLNRRTAKVQQQAMDLFHRIGEAAISNFVDTRLLNQEQSTASGNEALICENMFTSRPWIPYKQLCSKRREIIKSFEGEVKSLLHQKIQMHYIKQKNDAKYVLGGIFDPLRKVMRRNAMDVIFKPYESFADNTLYGRNFEKKRDGQVGGTRNIIIIDETYIEKSRKNKIETQKINNYTSKFLEFKSKMIVSQDKNHVSSEETALISTIKLISKYYHIKYDTTQ</sequence>
<gene>
    <name evidence="3" type="ORF">CPELLU_LOCUS6806</name>
</gene>
<dbReference type="Pfam" id="PF25560">
    <property type="entry name" value="DUF7932"/>
    <property type="match status" value="1"/>
</dbReference>
<dbReference type="EMBL" id="CAJVQA010004353">
    <property type="protein sequence ID" value="CAG8596904.1"/>
    <property type="molecule type" value="Genomic_DNA"/>
</dbReference>
<keyword evidence="4" id="KW-1185">Reference proteome</keyword>
<name>A0A9N9CAU4_9GLOM</name>
<evidence type="ECO:0000256" key="1">
    <source>
        <dbReference type="SAM" id="MobiDB-lite"/>
    </source>
</evidence>